<gene>
    <name evidence="2" type="ORF">BLW93_06755</name>
</gene>
<keyword evidence="3" id="KW-1185">Reference proteome</keyword>
<evidence type="ECO:0000256" key="1">
    <source>
        <dbReference type="SAM" id="Phobius"/>
    </source>
</evidence>
<dbReference type="Proteomes" id="UP000187408">
    <property type="component" value="Unassembled WGS sequence"/>
</dbReference>
<evidence type="ECO:0000313" key="3">
    <source>
        <dbReference type="Proteomes" id="UP000187408"/>
    </source>
</evidence>
<feature type="transmembrane region" description="Helical" evidence="1">
    <location>
        <begin position="7"/>
        <end position="24"/>
    </location>
</feature>
<feature type="transmembrane region" description="Helical" evidence="1">
    <location>
        <begin position="102"/>
        <end position="119"/>
    </location>
</feature>
<organism evidence="2 3">
    <name type="scientific">Desulfurobacterium indicum</name>
    <dbReference type="NCBI Taxonomy" id="1914305"/>
    <lineage>
        <taxon>Bacteria</taxon>
        <taxon>Pseudomonadati</taxon>
        <taxon>Aquificota</taxon>
        <taxon>Aquificia</taxon>
        <taxon>Desulfurobacteriales</taxon>
        <taxon>Desulfurobacteriaceae</taxon>
        <taxon>Desulfurobacterium</taxon>
    </lineage>
</organism>
<dbReference type="RefSeq" id="WP_076713337.1">
    <property type="nucleotide sequence ID" value="NZ_MOEN01000026.1"/>
</dbReference>
<proteinExistence type="predicted"/>
<keyword evidence="1" id="KW-0812">Transmembrane</keyword>
<reference evidence="2 3" key="1">
    <citation type="submission" date="2016-10" db="EMBL/GenBank/DDBJ databases">
        <title>Genome sequence of a sulfur-reducing bacterium Desulfurobacterium indicum K6013.</title>
        <authorList>
            <person name="Cao J."/>
            <person name="Shao Z."/>
            <person name="Alain K."/>
            <person name="Jebbar M."/>
        </authorList>
    </citation>
    <scope>NUCLEOTIDE SEQUENCE [LARGE SCALE GENOMIC DNA]</scope>
    <source>
        <strain evidence="2 3">K6013</strain>
    </source>
</reference>
<dbReference type="EMBL" id="MOEN01000026">
    <property type="protein sequence ID" value="OMH40147.1"/>
    <property type="molecule type" value="Genomic_DNA"/>
</dbReference>
<accession>A0A1R1MK14</accession>
<comment type="caution">
    <text evidence="2">The sequence shown here is derived from an EMBL/GenBank/DDBJ whole genome shotgun (WGS) entry which is preliminary data.</text>
</comment>
<keyword evidence="1" id="KW-0472">Membrane</keyword>
<dbReference type="STRING" id="1914305.BLW93_06755"/>
<sequence length="138" mass="16296">MAILETVLIFLYLMLGVFLLKSNMRIIYGVFAVSGFFFLRISLCPSCPLYKGNCTSRWNEIGRLFRIKEKEKILFRSFTKVATIYWIFVFMFPLIIIPARESLFLFILLPIVVLQVIRCKKCPVRNRCFFGSFVRKEK</sequence>
<dbReference type="AlphaFoldDB" id="A0A1R1MK14"/>
<name>A0A1R1MK14_9BACT</name>
<keyword evidence="1" id="KW-1133">Transmembrane helix</keyword>
<evidence type="ECO:0000313" key="2">
    <source>
        <dbReference type="EMBL" id="OMH40147.1"/>
    </source>
</evidence>
<protein>
    <submittedName>
        <fullName evidence="2">Uncharacterized protein</fullName>
    </submittedName>
</protein>
<feature type="transmembrane region" description="Helical" evidence="1">
    <location>
        <begin position="73"/>
        <end position="96"/>
    </location>
</feature>
<dbReference type="OrthoDB" id="9855968at2"/>
<feature type="transmembrane region" description="Helical" evidence="1">
    <location>
        <begin position="30"/>
        <end position="52"/>
    </location>
</feature>